<evidence type="ECO:0000313" key="1">
    <source>
        <dbReference type="EMBL" id="AVP96496.1"/>
    </source>
</evidence>
<evidence type="ECO:0000313" key="2">
    <source>
        <dbReference type="Proteomes" id="UP000241074"/>
    </source>
</evidence>
<dbReference type="InterPro" id="IPR014710">
    <property type="entry name" value="RmlC-like_jellyroll"/>
</dbReference>
<organism evidence="1 2">
    <name type="scientific">Ahniella affigens</name>
    <dbReference type="NCBI Taxonomy" id="2021234"/>
    <lineage>
        <taxon>Bacteria</taxon>
        <taxon>Pseudomonadati</taxon>
        <taxon>Pseudomonadota</taxon>
        <taxon>Gammaproteobacteria</taxon>
        <taxon>Lysobacterales</taxon>
        <taxon>Rhodanobacteraceae</taxon>
        <taxon>Ahniella</taxon>
    </lineage>
</organism>
<dbReference type="InterPro" id="IPR011051">
    <property type="entry name" value="RmlC_Cupin_sf"/>
</dbReference>
<dbReference type="Proteomes" id="UP000241074">
    <property type="component" value="Chromosome"/>
</dbReference>
<protein>
    <recommendedName>
        <fullName evidence="3">AraC-type arabinose-binding/dimerisation domain-containing protein</fullName>
    </recommendedName>
</protein>
<sequence length="227" mass="24353">MKIISNPNQGDSIDARDTMYPSSLVVVSGKKLFESVSDTLYGVVLSGRAQVVGRRFQFGATVGGYFCATGGVTVEADGLVVLIERLGFRGITSAGIMEERGRLTYIDGCTSTILVAPPRLGDPVLNHLHFPAEVRQTEHVHPSIRLGVVTKGSGVAIGSNPSGGAKWEERLYEGSVFMIPAQERHAFHTIGSTGGMDIVSYHPESDWGPTDSIHPMLTRTYASSHGH</sequence>
<dbReference type="EMBL" id="CP027860">
    <property type="protein sequence ID" value="AVP96496.1"/>
    <property type="molecule type" value="Genomic_DNA"/>
</dbReference>
<keyword evidence="2" id="KW-1185">Reference proteome</keyword>
<dbReference type="AlphaFoldDB" id="A0A2P1PNU6"/>
<evidence type="ECO:0008006" key="3">
    <source>
        <dbReference type="Google" id="ProtNLM"/>
    </source>
</evidence>
<dbReference type="SUPFAM" id="SSF51182">
    <property type="entry name" value="RmlC-like cupins"/>
    <property type="match status" value="1"/>
</dbReference>
<dbReference type="KEGG" id="xba:C7S18_04475"/>
<gene>
    <name evidence="1" type="ORF">C7S18_04475</name>
</gene>
<dbReference type="Gene3D" id="2.60.120.10">
    <property type="entry name" value="Jelly Rolls"/>
    <property type="match status" value="1"/>
</dbReference>
<name>A0A2P1PNU6_9GAMM</name>
<reference evidence="1 2" key="1">
    <citation type="submission" date="2018-03" db="EMBL/GenBank/DDBJ databases">
        <title>Ahniella affigens gen. nov., sp. nov., a gammaproteobacterium isolated from sandy soil near a stream.</title>
        <authorList>
            <person name="Ko Y."/>
            <person name="Kim J.-H."/>
        </authorList>
    </citation>
    <scope>NUCLEOTIDE SEQUENCE [LARGE SCALE GENOMIC DNA]</scope>
    <source>
        <strain evidence="1 2">D13</strain>
    </source>
</reference>
<accession>A0A2P1PNU6</accession>
<reference evidence="1 2" key="2">
    <citation type="submission" date="2018-03" db="EMBL/GenBank/DDBJ databases">
        <authorList>
            <person name="Keele B.F."/>
        </authorList>
    </citation>
    <scope>NUCLEOTIDE SEQUENCE [LARGE SCALE GENOMIC DNA]</scope>
    <source>
        <strain evidence="1 2">D13</strain>
    </source>
</reference>
<proteinExistence type="predicted"/>